<dbReference type="SUPFAM" id="SSF55821">
    <property type="entry name" value="YrdC/RibB"/>
    <property type="match status" value="1"/>
</dbReference>
<dbReference type="Pfam" id="PF00925">
    <property type="entry name" value="GTP_cyclohydro2"/>
    <property type="match status" value="1"/>
</dbReference>
<name>A0ABS3ETZ7_9FLAO</name>
<gene>
    <name evidence="10 12" type="primary">ribB</name>
    <name evidence="12" type="ORF">J0X13_04130</name>
</gene>
<dbReference type="PANTHER" id="PTHR21327">
    <property type="entry name" value="GTP CYCLOHYDROLASE II-RELATED"/>
    <property type="match status" value="1"/>
</dbReference>
<evidence type="ECO:0000256" key="4">
    <source>
        <dbReference type="ARBA" id="ARBA00005520"/>
    </source>
</evidence>
<feature type="binding site" evidence="10">
    <location>
        <position position="35"/>
    </location>
    <ligand>
        <name>Mg(2+)</name>
        <dbReference type="ChEBI" id="CHEBI:18420"/>
        <label>1</label>
    </ligand>
</feature>
<comment type="pathway">
    <text evidence="3 10">Cofactor biosynthesis; riboflavin biosynthesis; 2-hydroxy-3-oxobutyl phosphate from D-ribulose 5-phosphate: step 1/1.</text>
</comment>
<sequence>MIAKDKKIQLNAIEEAIADIRQGKVIIVVDDENRENEGDFLAAAELITPETINFMATHGRGLICAPLTEGRCRDLGLHKMVNHNTDPLETAFTVSVDLRGNGVTTGISAADRAKTVLALTNKTTKPHELARPGHIFPLIAKEGGVLRRTGHTEAAIDFARLAGLEPAGVIVEIMNEDGSMARLPQLLEVAKKFDLKIVSIEDLIAYRMEHDSLIELKEAFTINTRFGEFRLRAYQQTTNDQVHIALLKGNWKSGEPVLTRINSTLVNNDMLGTLTNNPDEGLQRMFDALNKEEKSAMIFINQGNQSMNLLSRLSEFKKLQKEGISKAPKIEMDNKDFGIGAQILHDLNISKIRLLTNSGQTRRVGMVGYGLEIVEYVKY</sequence>
<dbReference type="Gene3D" id="3.90.870.10">
    <property type="entry name" value="DHBP synthase"/>
    <property type="match status" value="1"/>
</dbReference>
<keyword evidence="10" id="KW-0464">Manganese</keyword>
<comment type="similarity">
    <text evidence="10">Belongs to the DHBP synthase family.</text>
</comment>
<dbReference type="EC" id="4.1.99.12" evidence="6 10"/>
<evidence type="ECO:0000256" key="6">
    <source>
        <dbReference type="ARBA" id="ARBA00012153"/>
    </source>
</evidence>
<keyword evidence="9 10" id="KW-0479">Metal-binding</keyword>
<comment type="similarity">
    <text evidence="4">In the N-terminal section; belongs to the DHBP synthase family.</text>
</comment>
<evidence type="ECO:0000256" key="2">
    <source>
        <dbReference type="ARBA" id="ARBA00002284"/>
    </source>
</evidence>
<dbReference type="EMBL" id="JAFLND010000001">
    <property type="protein sequence ID" value="MBO0329722.1"/>
    <property type="molecule type" value="Genomic_DNA"/>
</dbReference>
<dbReference type="PANTHER" id="PTHR21327:SF18">
    <property type="entry name" value="3,4-DIHYDROXY-2-BUTANONE 4-PHOSPHATE SYNTHASE"/>
    <property type="match status" value="1"/>
</dbReference>
<dbReference type="Gene3D" id="3.40.50.10990">
    <property type="entry name" value="GTP cyclohydrolase II"/>
    <property type="match status" value="1"/>
</dbReference>
<evidence type="ECO:0000256" key="1">
    <source>
        <dbReference type="ARBA" id="ARBA00000141"/>
    </source>
</evidence>
<comment type="function">
    <text evidence="2 10">Catalyzes the conversion of D-ribulose 5-phosphate to formate and 3,4-dihydroxy-2-butanone 4-phosphate.</text>
</comment>
<dbReference type="Proteomes" id="UP000664163">
    <property type="component" value="Unassembled WGS sequence"/>
</dbReference>
<dbReference type="NCBIfam" id="TIGR00506">
    <property type="entry name" value="ribB"/>
    <property type="match status" value="1"/>
</dbReference>
<dbReference type="InterPro" id="IPR000422">
    <property type="entry name" value="DHBP_synthase_RibB"/>
</dbReference>
<comment type="caution">
    <text evidence="12">The sequence shown here is derived from an EMBL/GenBank/DDBJ whole genome shotgun (WGS) entry which is preliminary data.</text>
</comment>
<evidence type="ECO:0000256" key="10">
    <source>
        <dbReference type="HAMAP-Rule" id="MF_00180"/>
    </source>
</evidence>
<keyword evidence="10" id="KW-0460">Magnesium</keyword>
<evidence type="ECO:0000256" key="8">
    <source>
        <dbReference type="ARBA" id="ARBA00022619"/>
    </source>
</evidence>
<dbReference type="SUPFAM" id="SSF142695">
    <property type="entry name" value="RibA-like"/>
    <property type="match status" value="1"/>
</dbReference>
<feature type="domain" description="GTP cyclohydrolase II" evidence="11">
    <location>
        <begin position="219"/>
        <end position="377"/>
    </location>
</feature>
<dbReference type="HAMAP" id="MF_00180">
    <property type="entry name" value="RibB"/>
    <property type="match status" value="1"/>
</dbReference>
<comment type="catalytic activity">
    <reaction evidence="1 10">
        <text>D-ribulose 5-phosphate = (2S)-2-hydroxy-3-oxobutyl phosphate + formate + H(+)</text>
        <dbReference type="Rhea" id="RHEA:18457"/>
        <dbReference type="ChEBI" id="CHEBI:15378"/>
        <dbReference type="ChEBI" id="CHEBI:15740"/>
        <dbReference type="ChEBI" id="CHEBI:58121"/>
        <dbReference type="ChEBI" id="CHEBI:58830"/>
        <dbReference type="EC" id="4.1.99.12"/>
    </reaction>
</comment>
<keyword evidence="10 12" id="KW-0456">Lyase</keyword>
<feature type="site" description="Essential for catalytic activity" evidence="10">
    <location>
        <position position="172"/>
    </location>
</feature>
<feature type="site" description="Essential for catalytic activity" evidence="10">
    <location>
        <position position="134"/>
    </location>
</feature>
<evidence type="ECO:0000256" key="3">
    <source>
        <dbReference type="ARBA" id="ARBA00004904"/>
    </source>
</evidence>
<protein>
    <recommendedName>
        <fullName evidence="7 10">3,4-dihydroxy-2-butanone 4-phosphate synthase</fullName>
        <shortName evidence="10">DHBP synthase</shortName>
        <ecNumber evidence="6 10">4.1.99.12</ecNumber>
    </recommendedName>
</protein>
<comment type="similarity">
    <text evidence="5">In the C-terminal section; belongs to the GTP cyclohydrolase II family.</text>
</comment>
<comment type="subunit">
    <text evidence="10">Homodimer.</text>
</comment>
<keyword evidence="8 10" id="KW-0686">Riboflavin biosynthesis</keyword>
<dbReference type="RefSeq" id="WP_207070182.1">
    <property type="nucleotide sequence ID" value="NZ_JAFLND010000001.1"/>
</dbReference>
<feature type="binding site" evidence="10">
    <location>
        <position position="35"/>
    </location>
    <ligand>
        <name>Mg(2+)</name>
        <dbReference type="ChEBI" id="CHEBI:18420"/>
        <label>2</label>
    </ligand>
</feature>
<feature type="binding site" evidence="10">
    <location>
        <begin position="34"/>
        <end position="35"/>
    </location>
    <ligand>
        <name>D-ribulose 5-phosphate</name>
        <dbReference type="ChEBI" id="CHEBI:58121"/>
    </ligand>
</feature>
<evidence type="ECO:0000313" key="13">
    <source>
        <dbReference type="Proteomes" id="UP000664163"/>
    </source>
</evidence>
<dbReference type="InterPro" id="IPR036144">
    <property type="entry name" value="RibA-like_sf"/>
</dbReference>
<keyword evidence="13" id="KW-1185">Reference proteome</keyword>
<organism evidence="12 13">
    <name type="scientific">[Muricauda] lutisoli</name>
    <dbReference type="NCBI Taxonomy" id="2816035"/>
    <lineage>
        <taxon>Bacteria</taxon>
        <taxon>Pseudomonadati</taxon>
        <taxon>Bacteroidota</taxon>
        <taxon>Flavobacteriia</taxon>
        <taxon>Flavobacteriales</taxon>
        <taxon>Flavobacteriaceae</taxon>
        <taxon>Allomuricauda</taxon>
    </lineage>
</organism>
<dbReference type="InterPro" id="IPR032677">
    <property type="entry name" value="GTP_cyclohydro_II"/>
</dbReference>
<feature type="binding site" evidence="10">
    <location>
        <position position="151"/>
    </location>
    <ligand>
        <name>Mg(2+)</name>
        <dbReference type="ChEBI" id="CHEBI:18420"/>
        <label>2</label>
    </ligand>
</feature>
<feature type="binding site" evidence="10">
    <location>
        <begin position="148"/>
        <end position="152"/>
    </location>
    <ligand>
        <name>D-ribulose 5-phosphate</name>
        <dbReference type="ChEBI" id="CHEBI:58121"/>
    </ligand>
</feature>
<evidence type="ECO:0000256" key="9">
    <source>
        <dbReference type="ARBA" id="ARBA00022723"/>
    </source>
</evidence>
<evidence type="ECO:0000256" key="5">
    <source>
        <dbReference type="ARBA" id="ARBA00008976"/>
    </source>
</evidence>
<dbReference type="PIRSF" id="PIRSF001259">
    <property type="entry name" value="RibA"/>
    <property type="match status" value="1"/>
</dbReference>
<proteinExistence type="inferred from homology"/>
<reference evidence="12 13" key="1">
    <citation type="submission" date="2021-03" db="EMBL/GenBank/DDBJ databases">
        <title>Muricauda sp. CAU 1631 isolated from Incheon.</title>
        <authorList>
            <person name="Kim W."/>
        </authorList>
    </citation>
    <scope>NUCLEOTIDE SEQUENCE [LARGE SCALE GENOMIC DNA]</scope>
    <source>
        <strain evidence="12 13">CAU 1631</strain>
    </source>
</reference>
<evidence type="ECO:0000259" key="11">
    <source>
        <dbReference type="Pfam" id="PF00925"/>
    </source>
</evidence>
<dbReference type="Pfam" id="PF00926">
    <property type="entry name" value="DHBP_synthase"/>
    <property type="match status" value="1"/>
</dbReference>
<accession>A0ABS3ETZ7</accession>
<dbReference type="GO" id="GO:0008686">
    <property type="term" value="F:3,4-dihydroxy-2-butanone-4-phosphate synthase activity"/>
    <property type="evidence" value="ECO:0007669"/>
    <property type="project" value="UniProtKB-EC"/>
</dbReference>
<evidence type="ECO:0000313" key="12">
    <source>
        <dbReference type="EMBL" id="MBO0329722.1"/>
    </source>
</evidence>
<dbReference type="InterPro" id="IPR017945">
    <property type="entry name" value="DHBP_synth_RibB-like_a/b_dom"/>
</dbReference>
<evidence type="ECO:0000256" key="7">
    <source>
        <dbReference type="ARBA" id="ARBA00018836"/>
    </source>
</evidence>
<comment type="cofactor">
    <cofactor evidence="10">
        <name>Mg(2+)</name>
        <dbReference type="ChEBI" id="CHEBI:18420"/>
    </cofactor>
    <cofactor evidence="10">
        <name>Mn(2+)</name>
        <dbReference type="ChEBI" id="CHEBI:29035"/>
    </cofactor>
    <text evidence="10">Binds 2 divalent metal cations per subunit. Magnesium or manganese.</text>
</comment>
<feature type="binding site" evidence="10">
    <location>
        <position position="39"/>
    </location>
    <ligand>
        <name>D-ribulose 5-phosphate</name>
        <dbReference type="ChEBI" id="CHEBI:58121"/>
    </ligand>
</feature>